<evidence type="ECO:0000313" key="2">
    <source>
        <dbReference type="Proteomes" id="UP000005268"/>
    </source>
</evidence>
<proteinExistence type="predicted"/>
<dbReference type="Proteomes" id="UP000005268">
    <property type="component" value="Chromosome"/>
</dbReference>
<reference evidence="1 2" key="1">
    <citation type="journal article" date="2012" name="J. Bacteriol.">
        <title>Complete Genome Sequence of the Naphthalene-Degrading Pseudomonas putida Strain ND6.</title>
        <authorList>
            <person name="Li S."/>
            <person name="Zhao H."/>
            <person name="Li Y."/>
            <person name="Niu S."/>
            <person name="Cai B."/>
        </authorList>
    </citation>
    <scope>NUCLEOTIDE SEQUENCE [LARGE SCALE GENOMIC DNA]</scope>
    <source>
        <strain evidence="1 2">ND6</strain>
    </source>
</reference>
<protein>
    <submittedName>
        <fullName evidence="1">Uncharacterized protein</fullName>
    </submittedName>
</protein>
<gene>
    <name evidence="1" type="ORF">YSA_09025</name>
</gene>
<accession>I3V1M6</accession>
<evidence type="ECO:0000313" key="1">
    <source>
        <dbReference type="EMBL" id="AFK71647.1"/>
    </source>
</evidence>
<dbReference type="AlphaFoldDB" id="I3V1M6"/>
<dbReference type="EMBL" id="CP003588">
    <property type="protein sequence ID" value="AFK71647.1"/>
    <property type="molecule type" value="Genomic_DNA"/>
</dbReference>
<sequence length="44" mass="4950">MRGISCENWKTLCRTEMVRWGERPSCDLELGAEVRLLAVGNLVG</sequence>
<name>I3V1M6_PSEPU</name>
<organism evidence="1 2">
    <name type="scientific">Pseudomonas putida ND6</name>
    <dbReference type="NCBI Taxonomy" id="231023"/>
    <lineage>
        <taxon>Bacteria</taxon>
        <taxon>Pseudomonadati</taxon>
        <taxon>Pseudomonadota</taxon>
        <taxon>Gammaproteobacteria</taxon>
        <taxon>Pseudomonadales</taxon>
        <taxon>Pseudomonadaceae</taxon>
        <taxon>Pseudomonas</taxon>
    </lineage>
</organism>
<dbReference type="HOGENOM" id="CLU_3220923_0_0_6"/>
<dbReference type="KEGG" id="ppi:YSA_09025"/>